<gene>
    <name evidence="1" type="ORF">UY23_C0001G0138</name>
</gene>
<protein>
    <submittedName>
        <fullName evidence="1">Uncharacterized protein</fullName>
    </submittedName>
</protein>
<organism evidence="1 2">
    <name type="scientific">Candidatus Jorgensenbacteria bacterium GW2011_GWA1_48_11</name>
    <dbReference type="NCBI Taxonomy" id="1618660"/>
    <lineage>
        <taxon>Bacteria</taxon>
        <taxon>Candidatus Joergenseniibacteriota</taxon>
    </lineage>
</organism>
<evidence type="ECO:0000313" key="1">
    <source>
        <dbReference type="EMBL" id="KKU91532.1"/>
    </source>
</evidence>
<name>A0A0G1UBN7_9BACT</name>
<reference evidence="1 2" key="1">
    <citation type="journal article" date="2015" name="Nature">
        <title>rRNA introns, odd ribosomes, and small enigmatic genomes across a large radiation of phyla.</title>
        <authorList>
            <person name="Brown C.T."/>
            <person name="Hug L.A."/>
            <person name="Thomas B.C."/>
            <person name="Sharon I."/>
            <person name="Castelle C.J."/>
            <person name="Singh A."/>
            <person name="Wilkins M.J."/>
            <person name="Williams K.H."/>
            <person name="Banfield J.F."/>
        </authorList>
    </citation>
    <scope>NUCLEOTIDE SEQUENCE [LARGE SCALE GENOMIC DNA]</scope>
</reference>
<accession>A0A0G1UBN7</accession>
<comment type="caution">
    <text evidence="1">The sequence shown here is derived from an EMBL/GenBank/DDBJ whole genome shotgun (WGS) entry which is preliminary data.</text>
</comment>
<evidence type="ECO:0000313" key="2">
    <source>
        <dbReference type="Proteomes" id="UP000034956"/>
    </source>
</evidence>
<proteinExistence type="predicted"/>
<dbReference type="EMBL" id="LCPF01000001">
    <property type="protein sequence ID" value="KKU91532.1"/>
    <property type="molecule type" value="Genomic_DNA"/>
</dbReference>
<dbReference type="AlphaFoldDB" id="A0A0G1UBN7"/>
<dbReference type="Proteomes" id="UP000034956">
    <property type="component" value="Unassembled WGS sequence"/>
</dbReference>
<sequence>MTPRPNAKGPRMARARTKNGSILLLLPAAAVTATVVGELLAPHPRPNLLVTQALVALAVGRRLRRHRIHGAADATLHACQSVQPGLEATDLTPSATDIVHRDELLLVRLGRSQTLTADLHPRLPELEARLELRPIQLLGHTASCQKLSCLTLKNHWVSPPKFSKYFKNLGGWATEVAHVLQRQCLAMKQLLDEIRPPRITHAVDHDHGWVVCRTQFTVSINRQGPKHAENADVSLSRARVKGDDEQFAVTVPHQISWRERGQRLGHRLTLRHLFGRELRLPKKHHRQTNDGS</sequence>